<dbReference type="AlphaFoldDB" id="A0A8T1QU44"/>
<keyword evidence="2" id="KW-0732">Signal</keyword>
<dbReference type="Proteomes" id="UP000811246">
    <property type="component" value="Chromosome 4"/>
</dbReference>
<evidence type="ECO:0000313" key="4">
    <source>
        <dbReference type="EMBL" id="KAG6717636.1"/>
    </source>
</evidence>
<dbReference type="EMBL" id="CM031812">
    <property type="protein sequence ID" value="KAG6657743.1"/>
    <property type="molecule type" value="Genomic_DNA"/>
</dbReference>
<evidence type="ECO:0000256" key="2">
    <source>
        <dbReference type="SAM" id="SignalP"/>
    </source>
</evidence>
<organism evidence="3 5">
    <name type="scientific">Carya illinoinensis</name>
    <name type="common">Pecan</name>
    <dbReference type="NCBI Taxonomy" id="32201"/>
    <lineage>
        <taxon>Eukaryota</taxon>
        <taxon>Viridiplantae</taxon>
        <taxon>Streptophyta</taxon>
        <taxon>Embryophyta</taxon>
        <taxon>Tracheophyta</taxon>
        <taxon>Spermatophyta</taxon>
        <taxon>Magnoliopsida</taxon>
        <taxon>eudicotyledons</taxon>
        <taxon>Gunneridae</taxon>
        <taxon>Pentapetalae</taxon>
        <taxon>rosids</taxon>
        <taxon>fabids</taxon>
        <taxon>Fagales</taxon>
        <taxon>Juglandaceae</taxon>
        <taxon>Carya</taxon>
    </lineage>
</organism>
<feature type="compositionally biased region" description="Basic and acidic residues" evidence="1">
    <location>
        <begin position="60"/>
        <end position="70"/>
    </location>
</feature>
<reference evidence="3" key="1">
    <citation type="submission" date="2020-12" db="EMBL/GenBank/DDBJ databases">
        <title>WGS assembly of Carya illinoinensis cv. Pawnee.</title>
        <authorList>
            <person name="Platts A."/>
            <person name="Shu S."/>
            <person name="Wright S."/>
            <person name="Barry K."/>
            <person name="Edger P."/>
            <person name="Pires J.C."/>
            <person name="Schmutz J."/>
        </authorList>
    </citation>
    <scope>NUCLEOTIDE SEQUENCE</scope>
    <source>
        <tissue evidence="3">Leaf</tissue>
    </source>
</reference>
<feature type="signal peptide" evidence="2">
    <location>
        <begin position="1"/>
        <end position="27"/>
    </location>
</feature>
<evidence type="ECO:0000256" key="1">
    <source>
        <dbReference type="SAM" id="MobiDB-lite"/>
    </source>
</evidence>
<feature type="chain" id="PRO_5035885563" evidence="2">
    <location>
        <begin position="28"/>
        <end position="84"/>
    </location>
</feature>
<protein>
    <submittedName>
        <fullName evidence="3">Uncharacterized protein</fullName>
    </submittedName>
</protein>
<gene>
    <name evidence="3" type="ORF">CIPAW_04G112100</name>
    <name evidence="4" type="ORF">I3842_04G110900</name>
</gene>
<feature type="region of interest" description="Disordered" evidence="1">
    <location>
        <begin position="57"/>
        <end position="84"/>
    </location>
</feature>
<proteinExistence type="predicted"/>
<dbReference type="OrthoDB" id="1103541at2759"/>
<evidence type="ECO:0000313" key="5">
    <source>
        <dbReference type="Proteomes" id="UP000811609"/>
    </source>
</evidence>
<dbReference type="Proteomes" id="UP000811609">
    <property type="component" value="Chromosome 4"/>
</dbReference>
<comment type="caution">
    <text evidence="3">The sequence shown here is derived from an EMBL/GenBank/DDBJ whole genome shotgun (WGS) entry which is preliminary data.</text>
</comment>
<dbReference type="EMBL" id="CM031828">
    <property type="protein sequence ID" value="KAG6717636.1"/>
    <property type="molecule type" value="Genomic_DNA"/>
</dbReference>
<sequence>MSYPFQCLCLLVALLGLVFTPIRLIDGIRVSSVPGPPSTATAQVRVFRPKVNNATPFASHARDYQSEMRKVPTGSNPLHNKRRR</sequence>
<reference evidence="4" key="2">
    <citation type="submission" date="2021-01" db="EMBL/GenBank/DDBJ databases">
        <authorList>
            <person name="Lovell J.T."/>
            <person name="Bentley N."/>
            <person name="Bhattarai G."/>
            <person name="Jenkins J.W."/>
            <person name="Sreedasyam A."/>
            <person name="Alarcon Y."/>
            <person name="Bock C."/>
            <person name="Boston L."/>
            <person name="Carlson J."/>
            <person name="Cervantes K."/>
            <person name="Clermont K."/>
            <person name="Krom N."/>
            <person name="Kubenka K."/>
            <person name="Mamidi S."/>
            <person name="Mattison C."/>
            <person name="Monteros M."/>
            <person name="Pisani C."/>
            <person name="Plott C."/>
            <person name="Rajasekar S."/>
            <person name="Rhein H.S."/>
            <person name="Rohla C."/>
            <person name="Song M."/>
            <person name="Hilaire R.S."/>
            <person name="Shu S."/>
            <person name="Wells L."/>
            <person name="Wang X."/>
            <person name="Webber J."/>
            <person name="Heerema R.J."/>
            <person name="Klein P."/>
            <person name="Conner P."/>
            <person name="Grauke L."/>
            <person name="Grimwood J."/>
            <person name="Schmutz J."/>
            <person name="Randall J.J."/>
        </authorList>
    </citation>
    <scope>NUCLEOTIDE SEQUENCE</scope>
    <source>
        <tissue evidence="4">Leaf</tissue>
    </source>
</reference>
<evidence type="ECO:0000313" key="3">
    <source>
        <dbReference type="EMBL" id="KAG6657743.1"/>
    </source>
</evidence>
<keyword evidence="5" id="KW-1185">Reference proteome</keyword>
<name>A0A8T1QU44_CARIL</name>
<accession>A0A8T1QU44</accession>